<feature type="transmembrane region" description="Helical" evidence="8">
    <location>
        <begin position="179"/>
        <end position="211"/>
    </location>
</feature>
<keyword evidence="4 10" id="KW-0808">Transferase</keyword>
<evidence type="ECO:0000256" key="7">
    <source>
        <dbReference type="ARBA" id="ARBA00023136"/>
    </source>
</evidence>
<dbReference type="GO" id="GO:0008610">
    <property type="term" value="P:lipid biosynthetic process"/>
    <property type="evidence" value="ECO:0007669"/>
    <property type="project" value="UniProtKB-ARBA"/>
</dbReference>
<accession>A0A1J5TA31</accession>
<dbReference type="InterPro" id="IPR050297">
    <property type="entry name" value="LipidA_mod_glycosyltrf_83"/>
</dbReference>
<feature type="transmembrane region" description="Helical" evidence="8">
    <location>
        <begin position="324"/>
        <end position="347"/>
    </location>
</feature>
<dbReference type="InterPro" id="IPR038731">
    <property type="entry name" value="RgtA/B/C-like"/>
</dbReference>
<evidence type="ECO:0000256" key="4">
    <source>
        <dbReference type="ARBA" id="ARBA00022679"/>
    </source>
</evidence>
<dbReference type="PANTHER" id="PTHR33908:SF3">
    <property type="entry name" value="UNDECAPRENYL PHOSPHATE-ALPHA-4-AMINO-4-DEOXY-L-ARABINOSE ARABINOSYL TRANSFERASE"/>
    <property type="match status" value="1"/>
</dbReference>
<dbReference type="EC" id="2.4.2.43" evidence="10"/>
<feature type="domain" description="Glycosyltransferase RgtA/B/C/D-like" evidence="9">
    <location>
        <begin position="70"/>
        <end position="239"/>
    </location>
</feature>
<comment type="subcellular location">
    <subcellularLocation>
        <location evidence="1">Cell membrane</location>
        <topology evidence="1">Multi-pass membrane protein</topology>
    </subcellularLocation>
</comment>
<comment type="caution">
    <text evidence="10">The sequence shown here is derived from an EMBL/GenBank/DDBJ whole genome shotgun (WGS) entry which is preliminary data.</text>
</comment>
<proteinExistence type="predicted"/>
<evidence type="ECO:0000256" key="5">
    <source>
        <dbReference type="ARBA" id="ARBA00022692"/>
    </source>
</evidence>
<sequence>MKFMYRYSPKSLPVLAVLLLLVIALRVVLMGNLPLTDTTEARYGELSRVTALGNFWLMPHMSATQPFFAKPPLSTWFSAASWQSLGHSEFALRLPSLIMMLLSCGALLYGAASFKLSRQQWLFASFVIMTSPVGFISAGAVMTDATQVAVVTWAMVFLWRTISVVSVGNEVHGSRFDQLGLWVLLGVGALAKGMATWALIGLPVILFWFLIPKAVVITQFKKIWSWLGLILFIGIVLAWYVPAEIYYPGFIKYFIVGEHFHRFIDPGWKGDMYGYAHRVDIGMIWAYWAVSIAIWLPVFIFGLYKDRPLFNRNSDAEKKWLWAWVLAPLLFFTFSRNIIWTYTLTALPAFSILVAKSWPTLNQRFKQLMQVIIACWILFLIIATFSWFPHLAEEKSARKLVQEAVAKYPNLPLYSFSGHTFSVSYYTQGKVHLIDDQKMLNDVLHTSDNLVIMNTDLAKETERNGQGKVIDVNANRALLMTQPQLK</sequence>
<dbReference type="GO" id="GO:0005886">
    <property type="term" value="C:plasma membrane"/>
    <property type="evidence" value="ECO:0007669"/>
    <property type="project" value="UniProtKB-SubCell"/>
</dbReference>
<dbReference type="AlphaFoldDB" id="A0A1J5TA31"/>
<feature type="transmembrane region" description="Helical" evidence="8">
    <location>
        <begin position="121"/>
        <end position="142"/>
    </location>
</feature>
<evidence type="ECO:0000313" key="10">
    <source>
        <dbReference type="EMBL" id="OIR17722.1"/>
    </source>
</evidence>
<feature type="transmembrane region" description="Helical" evidence="8">
    <location>
        <begin position="223"/>
        <end position="242"/>
    </location>
</feature>
<evidence type="ECO:0000256" key="6">
    <source>
        <dbReference type="ARBA" id="ARBA00022989"/>
    </source>
</evidence>
<keyword evidence="6 8" id="KW-1133">Transmembrane helix</keyword>
<keyword evidence="7 8" id="KW-0472">Membrane</keyword>
<feature type="transmembrane region" description="Helical" evidence="8">
    <location>
        <begin position="368"/>
        <end position="388"/>
    </location>
</feature>
<evidence type="ECO:0000256" key="3">
    <source>
        <dbReference type="ARBA" id="ARBA00022676"/>
    </source>
</evidence>
<keyword evidence="2" id="KW-1003">Cell membrane</keyword>
<gene>
    <name evidence="10" type="primary">arnT_1</name>
    <name evidence="10" type="ORF">GALL_19440</name>
</gene>
<name>A0A1J5TA31_9ZZZZ</name>
<feature type="transmembrane region" description="Helical" evidence="8">
    <location>
        <begin position="285"/>
        <end position="304"/>
    </location>
</feature>
<evidence type="ECO:0000256" key="8">
    <source>
        <dbReference type="SAM" id="Phobius"/>
    </source>
</evidence>
<dbReference type="Pfam" id="PF13231">
    <property type="entry name" value="PMT_2"/>
    <property type="match status" value="1"/>
</dbReference>
<keyword evidence="3 10" id="KW-0328">Glycosyltransferase</keyword>
<dbReference type="GO" id="GO:0103015">
    <property type="term" value="F:4-amino-4-deoxy-L-arabinose transferase activity"/>
    <property type="evidence" value="ECO:0007669"/>
    <property type="project" value="UniProtKB-EC"/>
</dbReference>
<feature type="transmembrane region" description="Helical" evidence="8">
    <location>
        <begin position="90"/>
        <end position="109"/>
    </location>
</feature>
<dbReference type="EMBL" id="MLJW01000004">
    <property type="protein sequence ID" value="OIR17722.1"/>
    <property type="molecule type" value="Genomic_DNA"/>
</dbReference>
<dbReference type="GO" id="GO:0010041">
    <property type="term" value="P:response to iron(III) ion"/>
    <property type="evidence" value="ECO:0007669"/>
    <property type="project" value="TreeGrafter"/>
</dbReference>
<dbReference type="PANTHER" id="PTHR33908">
    <property type="entry name" value="MANNOSYLTRANSFERASE YKCB-RELATED"/>
    <property type="match status" value="1"/>
</dbReference>
<evidence type="ECO:0000256" key="1">
    <source>
        <dbReference type="ARBA" id="ARBA00004651"/>
    </source>
</evidence>
<evidence type="ECO:0000256" key="2">
    <source>
        <dbReference type="ARBA" id="ARBA00022475"/>
    </source>
</evidence>
<organism evidence="10">
    <name type="scientific">mine drainage metagenome</name>
    <dbReference type="NCBI Taxonomy" id="410659"/>
    <lineage>
        <taxon>unclassified sequences</taxon>
        <taxon>metagenomes</taxon>
        <taxon>ecological metagenomes</taxon>
    </lineage>
</organism>
<reference evidence="10" key="1">
    <citation type="submission" date="2016-10" db="EMBL/GenBank/DDBJ databases">
        <title>Sequence of Gallionella enrichment culture.</title>
        <authorList>
            <person name="Poehlein A."/>
            <person name="Muehling M."/>
            <person name="Daniel R."/>
        </authorList>
    </citation>
    <scope>NUCLEOTIDE SEQUENCE</scope>
</reference>
<keyword evidence="5 8" id="KW-0812">Transmembrane</keyword>
<evidence type="ECO:0000259" key="9">
    <source>
        <dbReference type="Pfam" id="PF13231"/>
    </source>
</evidence>
<protein>
    <submittedName>
        <fullName evidence="10">Undecaprenyl phosphate-alpha-4-amino-4-deoxy-L-arabinose arabinosyl transferase</fullName>
        <ecNumber evidence="10">2.4.2.43</ecNumber>
    </submittedName>
</protein>